<dbReference type="GO" id="GO:0032886">
    <property type="term" value="P:regulation of microtubule-based process"/>
    <property type="evidence" value="ECO:0007669"/>
    <property type="project" value="TreeGrafter"/>
</dbReference>
<dbReference type="InterPro" id="IPR001715">
    <property type="entry name" value="CH_dom"/>
</dbReference>
<dbReference type="GO" id="GO:0045296">
    <property type="term" value="F:cadherin binding"/>
    <property type="evidence" value="ECO:0007669"/>
    <property type="project" value="TreeGrafter"/>
</dbReference>
<feature type="region of interest" description="Disordered" evidence="1">
    <location>
        <begin position="184"/>
        <end position="229"/>
    </location>
</feature>
<organism evidence="3 4">
    <name type="scientific">Cyprinodon variegatus</name>
    <name type="common">Sheepshead minnow</name>
    <dbReference type="NCBI Taxonomy" id="28743"/>
    <lineage>
        <taxon>Eukaryota</taxon>
        <taxon>Metazoa</taxon>
        <taxon>Chordata</taxon>
        <taxon>Craniata</taxon>
        <taxon>Vertebrata</taxon>
        <taxon>Euteleostomi</taxon>
        <taxon>Actinopterygii</taxon>
        <taxon>Neopterygii</taxon>
        <taxon>Teleostei</taxon>
        <taxon>Neoteleostei</taxon>
        <taxon>Acanthomorphata</taxon>
        <taxon>Ovalentaria</taxon>
        <taxon>Atherinomorphae</taxon>
        <taxon>Cyprinodontiformes</taxon>
        <taxon>Cyprinodontidae</taxon>
        <taxon>Cyprinodon</taxon>
    </lineage>
</organism>
<evidence type="ECO:0000313" key="3">
    <source>
        <dbReference type="Ensembl" id="ENSCVAP00000016928.1"/>
    </source>
</evidence>
<dbReference type="Ensembl" id="ENSCVAT00000032099.1">
    <property type="protein sequence ID" value="ENSCVAP00000016928.1"/>
    <property type="gene ID" value="ENSCVAG00000020027.1"/>
</dbReference>
<dbReference type="PANTHER" id="PTHR23169">
    <property type="entry name" value="ENVOPLAKIN"/>
    <property type="match status" value="1"/>
</dbReference>
<dbReference type="GO" id="GO:0005874">
    <property type="term" value="C:microtubule"/>
    <property type="evidence" value="ECO:0007669"/>
    <property type="project" value="TreeGrafter"/>
</dbReference>
<sequence>MGNSMGCVRPLREADPDAAPTLSPKKRLRFRRKQKGNKNRRAEEEKADQQRLRCSEPEEDDAEKRPECSEHSRTGPESHLGHLRADPHSTPVKERKGVVHIREVDGKLCVVRMVYPSDLGSPLRKDEDEVEVHKEPPAPSPVTGNILKVQLVENKSTGGSPTSSKELQDTMKAFRLEPQGKSSLFESGYSSDLPPTSPETAGTTPSQTDWGGLTSSSSEKLDSTMESPLAPEKQISEIYVCGESADLTAKEKLLLWSQQAVEGYPGLRCSNFSSAWSNGRMFNALLHRYRPDLIDMEAVARQSNRENLEQAFEIAESLGVTRLLDAEDVDVPSPDEKSVITYVSSIYDAFPKIPEGGEGISAQEVDQRWSEYQSGFSSLLQWSRQHTALMAKRNFPQNPVELKALYNEYIHFKEAELPAKETEKSHIQHLFKLLEVWIEFGRIKLPQGLHPNELEEEWGRLILEMLEREKALRPAVERVELLLQRANKIQNTAVDCEEKLTLAKNTLQADMSRADSGEAVQCETEMVRYLQDCEALIRQIEQDLKILREEKYYQVEQLAFRASCLQEELVSLRLQCSSVYRKGHFSQALGPAGTEPPWQRATDGGLSLGQTLLGGMGAVGAALLRRPMARSQLVAMSSSEDEGSLRFIYELLGWVEETQELLEGAEWGADLPSVENNLQEHNTIHTAVEELLSSLQEARSYQAKVSPNFKGSYSETLAKLEHQYCKLLEHSSCRLQSLESLHAFVSRCTEELIWLNEREEEEISFDWSEGNANMAAKREAYNEMRMELAEKQDVMRSIQETASRLCQENHPAKQTVEAYSAALQTQWQWVEQLCVCVEQHLKDNTAYFQFVSDARDCESYLRQLQDTIKRQYTCDKNSRLSKLEDLLQDSMVTHPHSENSTLIQLFS</sequence>
<dbReference type="GO" id="GO:0016020">
    <property type="term" value="C:membrane"/>
    <property type="evidence" value="ECO:0007669"/>
    <property type="project" value="TreeGrafter"/>
</dbReference>
<feature type="region of interest" description="Disordered" evidence="1">
    <location>
        <begin position="1"/>
        <end position="98"/>
    </location>
</feature>
<dbReference type="GO" id="GO:0005198">
    <property type="term" value="F:structural molecule activity"/>
    <property type="evidence" value="ECO:0007669"/>
    <property type="project" value="TreeGrafter"/>
</dbReference>
<dbReference type="AlphaFoldDB" id="A0A3Q2DDD3"/>
<feature type="compositionally biased region" description="Basic residues" evidence="1">
    <location>
        <begin position="24"/>
        <end position="39"/>
    </location>
</feature>
<dbReference type="Pfam" id="PF00435">
    <property type="entry name" value="Spectrin"/>
    <property type="match status" value="1"/>
</dbReference>
<evidence type="ECO:0000259" key="2">
    <source>
        <dbReference type="PROSITE" id="PS50021"/>
    </source>
</evidence>
<dbReference type="Pfam" id="PF21019">
    <property type="entry name" value="Spectrin_3"/>
    <property type="match status" value="1"/>
</dbReference>
<dbReference type="InterPro" id="IPR036872">
    <property type="entry name" value="CH_dom_sf"/>
</dbReference>
<dbReference type="GO" id="GO:0005737">
    <property type="term" value="C:cytoplasm"/>
    <property type="evidence" value="ECO:0007669"/>
    <property type="project" value="TreeGrafter"/>
</dbReference>
<dbReference type="InterPro" id="IPR002017">
    <property type="entry name" value="Spectrin_repeat"/>
</dbReference>
<dbReference type="Pfam" id="PF00307">
    <property type="entry name" value="CH"/>
    <property type="match status" value="1"/>
</dbReference>
<keyword evidence="4" id="KW-1185">Reference proteome</keyword>
<proteinExistence type="predicted"/>
<evidence type="ECO:0000313" key="4">
    <source>
        <dbReference type="Proteomes" id="UP000265020"/>
    </source>
</evidence>
<dbReference type="Gene3D" id="1.20.58.60">
    <property type="match status" value="4"/>
</dbReference>
<evidence type="ECO:0000256" key="1">
    <source>
        <dbReference type="SAM" id="MobiDB-lite"/>
    </source>
</evidence>
<dbReference type="PANTHER" id="PTHR23169:SF25">
    <property type="entry name" value="MICROTUBULE-ACTIN CROSS-LINKING FACTOR 1, ISOFORMS 1_2_3_4_5"/>
    <property type="match status" value="1"/>
</dbReference>
<feature type="domain" description="Calponin-homology (CH)" evidence="2">
    <location>
        <begin position="247"/>
        <end position="351"/>
    </location>
</feature>
<dbReference type="SUPFAM" id="SSF46966">
    <property type="entry name" value="Spectrin repeat"/>
    <property type="match status" value="2"/>
</dbReference>
<dbReference type="Gene3D" id="1.10.418.10">
    <property type="entry name" value="Calponin-like domain"/>
    <property type="match status" value="1"/>
</dbReference>
<feature type="compositionally biased region" description="Basic and acidic residues" evidence="1">
    <location>
        <begin position="40"/>
        <end position="98"/>
    </location>
</feature>
<dbReference type="GeneTree" id="ENSGT00940000155824"/>
<dbReference type="SMART" id="SM00033">
    <property type="entry name" value="CH"/>
    <property type="match status" value="1"/>
</dbReference>
<dbReference type="InterPro" id="IPR049538">
    <property type="entry name" value="PCN-like_spectrin-like_rpt"/>
</dbReference>
<dbReference type="GO" id="GO:0015629">
    <property type="term" value="C:actin cytoskeleton"/>
    <property type="evidence" value="ECO:0007669"/>
    <property type="project" value="TreeGrafter"/>
</dbReference>
<dbReference type="FunFam" id="1.20.58.60:FF:000009">
    <property type="entry name" value="dystonin isoform X1"/>
    <property type="match status" value="1"/>
</dbReference>
<reference evidence="3" key="1">
    <citation type="submission" date="2025-08" db="UniProtKB">
        <authorList>
            <consortium name="Ensembl"/>
        </authorList>
    </citation>
    <scope>IDENTIFICATION</scope>
</reference>
<dbReference type="PROSITE" id="PS50021">
    <property type="entry name" value="CH"/>
    <property type="match status" value="1"/>
</dbReference>
<dbReference type="GO" id="GO:0045104">
    <property type="term" value="P:intermediate filament cytoskeleton organization"/>
    <property type="evidence" value="ECO:0007669"/>
    <property type="project" value="InterPro"/>
</dbReference>
<dbReference type="STRING" id="28743.ENSCVAP00000016928"/>
<dbReference type="FunFam" id="1.10.418.10:FF:000002">
    <property type="entry name" value="Microtubule-actin cross-linking factor 1"/>
    <property type="match status" value="1"/>
</dbReference>
<dbReference type="Pfam" id="PF21020">
    <property type="entry name" value="Spectrin_4"/>
    <property type="match status" value="1"/>
</dbReference>
<dbReference type="InterPro" id="IPR018159">
    <property type="entry name" value="Spectrin/alpha-actinin"/>
</dbReference>
<dbReference type="CDD" id="cd00176">
    <property type="entry name" value="SPEC"/>
    <property type="match status" value="1"/>
</dbReference>
<dbReference type="SUPFAM" id="SSF47576">
    <property type="entry name" value="Calponin-homology domain, CH-domain"/>
    <property type="match status" value="1"/>
</dbReference>
<protein>
    <recommendedName>
        <fullName evidence="2">Calponin-homology (CH) domain-containing protein</fullName>
    </recommendedName>
</protein>
<dbReference type="GO" id="GO:0051893">
    <property type="term" value="P:regulation of focal adhesion assembly"/>
    <property type="evidence" value="ECO:0007669"/>
    <property type="project" value="TreeGrafter"/>
</dbReference>
<reference evidence="3" key="2">
    <citation type="submission" date="2025-09" db="UniProtKB">
        <authorList>
            <consortium name="Ensembl"/>
        </authorList>
    </citation>
    <scope>IDENTIFICATION</scope>
</reference>
<feature type="compositionally biased region" description="Polar residues" evidence="1">
    <location>
        <begin position="184"/>
        <end position="218"/>
    </location>
</feature>
<dbReference type="OMA" id="MGCVRPL"/>
<dbReference type="GO" id="GO:0042060">
    <property type="term" value="P:wound healing"/>
    <property type="evidence" value="ECO:0007669"/>
    <property type="project" value="TreeGrafter"/>
</dbReference>
<dbReference type="SMART" id="SM00150">
    <property type="entry name" value="SPEC"/>
    <property type="match status" value="2"/>
</dbReference>
<dbReference type="InterPro" id="IPR043197">
    <property type="entry name" value="Plakin"/>
</dbReference>
<dbReference type="GO" id="GO:0005882">
    <property type="term" value="C:intermediate filament"/>
    <property type="evidence" value="ECO:0007669"/>
    <property type="project" value="TreeGrafter"/>
</dbReference>
<dbReference type="Proteomes" id="UP000265020">
    <property type="component" value="Unassembled WGS sequence"/>
</dbReference>
<name>A0A3Q2DDD3_CYPVA</name>
<accession>A0A3Q2DDD3</accession>